<dbReference type="GO" id="GO:0051607">
    <property type="term" value="P:defense response to virus"/>
    <property type="evidence" value="ECO:0007669"/>
    <property type="project" value="UniProtKB-KW"/>
</dbReference>
<dbReference type="GO" id="GO:0016787">
    <property type="term" value="F:hydrolase activity"/>
    <property type="evidence" value="ECO:0007669"/>
    <property type="project" value="UniProtKB-KW"/>
</dbReference>
<dbReference type="InterPro" id="IPR014001">
    <property type="entry name" value="Helicase_ATP-bd"/>
</dbReference>
<dbReference type="SMART" id="SM00487">
    <property type="entry name" value="DEXDc"/>
    <property type="match status" value="1"/>
</dbReference>
<dbReference type="GO" id="GO:0003724">
    <property type="term" value="F:RNA helicase activity"/>
    <property type="evidence" value="ECO:0007669"/>
    <property type="project" value="TreeGrafter"/>
</dbReference>
<dbReference type="GO" id="GO:0005829">
    <property type="term" value="C:cytosol"/>
    <property type="evidence" value="ECO:0007669"/>
    <property type="project" value="TreeGrafter"/>
</dbReference>
<evidence type="ECO:0000256" key="5">
    <source>
        <dbReference type="ARBA" id="ARBA00022741"/>
    </source>
</evidence>
<proteinExistence type="inferred from homology"/>
<dbReference type="Pfam" id="PF22590">
    <property type="entry name" value="Cas3-like_C_2"/>
    <property type="match status" value="1"/>
</dbReference>
<dbReference type="PROSITE" id="PS51192">
    <property type="entry name" value="HELICASE_ATP_BIND_1"/>
    <property type="match status" value="1"/>
</dbReference>
<keyword evidence="8" id="KW-0067">ATP-binding</keyword>
<dbReference type="RefSeq" id="WP_070609497.1">
    <property type="nucleotide sequence ID" value="NZ_JASOOE010000005.1"/>
</dbReference>
<feature type="domain" description="HD Cas3-type" evidence="11">
    <location>
        <begin position="17"/>
        <end position="227"/>
    </location>
</feature>
<evidence type="ECO:0000256" key="3">
    <source>
        <dbReference type="ARBA" id="ARBA00022722"/>
    </source>
</evidence>
<dbReference type="AlphaFoldDB" id="A0AAJ1Q5S5"/>
<comment type="similarity">
    <text evidence="1">In the N-terminal section; belongs to the CRISPR-associated nuclease Cas3-HD family.</text>
</comment>
<accession>A0AAJ1Q5S5</accession>
<evidence type="ECO:0000256" key="9">
    <source>
        <dbReference type="ARBA" id="ARBA00023118"/>
    </source>
</evidence>
<evidence type="ECO:0000256" key="6">
    <source>
        <dbReference type="ARBA" id="ARBA00022801"/>
    </source>
</evidence>
<sequence>MYTTKQCFWAKKTEDQGQLKWLPLEQHLEDTRCVMGLLWEHWLTKGQKDFLLQSMSFGDEDLAKSLIQFLAAVHDIGKATPAFQTKTGFQNSPDLDKTLLERLEAFGFQGIQQLDTRFARNSPHALAGQYILSEYGLEEGLASIIGGHHGRPIDERSLIKKQVSYLSNYYQVEDVNHSLYGLWQAEQKKIFDWALKINGFDSVEDLPQVSQEGQFLISGLLIMADWLASNEHYFPLLPLDQLSCENQDSRIQSGWGAWFKTMPIESLNHLSVQEMYNARFEFKPRGLQEKMANLIDGIQEPGLIILEAPMGEGKTEAALIAAEQLMQKSGRTGIFFGLPTQATSNGIFPRILHWLNRWMTRSNDKVSVQLVHGKAALNQDFDRLKHGQAAYNHNDEVDAENINIDGNGSMEETVMVNQWFTGKKTAVLDDFVVGTVDQFLMTALKQKHLALRHLGFSRKVVIIDEVHAYDAYMDQYLTEALVWMGAYQVPVIILSATLPVKKRQDFVQAYMTGKGVNKKGLQLPEGIDSSDYPLITYSEGQSVKVFNQFDKSERTLTVTIKKIEETELVNQLRLLMAKKGIIGVVVNTVRRAQELADQCIDLFGKDKVSLLHSNFVATHRLVKEKSLMDEIGKKGKRPESKLYIGTQVIEQSLDIDFDCLVSELAPMDLLIQRAGRLHRHDIVRPEEFKEPVMYVLGTSSTQEFDSGSAAIYGEYLLAKTQYYLPDSMFLPEDISPLVQQVYQEDTEECFLSMKKDYDDRIDDKASRAKKFRIENPLRSGPRHKKISLIGFLKNLHPDQSESYAYAQVRDTQETIEVILLKDFKEGYSYINGYEDISICIHDSAVAKRLAQETITLPRVLSKPYLINDTIKELEVNNLRRLKDWQKQPWLKGSLGLILNSNNETVLNGYKLRYNTDKGLTYERVNTSE</sequence>
<keyword evidence="6" id="KW-0378">Hydrolase</keyword>
<dbReference type="EMBL" id="JASOOE010000005">
    <property type="protein sequence ID" value="MDK7187061.1"/>
    <property type="molecule type" value="Genomic_DNA"/>
</dbReference>
<comment type="similarity">
    <text evidence="2">In the central section; belongs to the CRISPR-associated helicase Cas3 family.</text>
</comment>
<dbReference type="Gene3D" id="1.10.3210.30">
    <property type="match status" value="1"/>
</dbReference>
<dbReference type="GO" id="GO:0004518">
    <property type="term" value="F:nuclease activity"/>
    <property type="evidence" value="ECO:0007669"/>
    <property type="project" value="UniProtKB-KW"/>
</dbReference>
<keyword evidence="5" id="KW-0547">Nucleotide-binding</keyword>
<keyword evidence="9" id="KW-0051">Antiviral defense</keyword>
<evidence type="ECO:0000259" key="11">
    <source>
        <dbReference type="PROSITE" id="PS51643"/>
    </source>
</evidence>
<dbReference type="GO" id="GO:0046872">
    <property type="term" value="F:metal ion binding"/>
    <property type="evidence" value="ECO:0007669"/>
    <property type="project" value="UniProtKB-KW"/>
</dbReference>
<dbReference type="Pfam" id="PF18019">
    <property type="entry name" value="Cas3_HD"/>
    <property type="match status" value="1"/>
</dbReference>
<gene>
    <name evidence="12" type="ORF">QP433_03615</name>
</gene>
<dbReference type="CDD" id="cd17930">
    <property type="entry name" value="DEXHc_cas3"/>
    <property type="match status" value="1"/>
</dbReference>
<dbReference type="Pfam" id="PF18395">
    <property type="entry name" value="Cas3_C"/>
    <property type="match status" value="1"/>
</dbReference>
<dbReference type="InterPro" id="IPR041372">
    <property type="entry name" value="Cas3_C"/>
</dbReference>
<dbReference type="GO" id="GO:0005524">
    <property type="term" value="F:ATP binding"/>
    <property type="evidence" value="ECO:0007669"/>
    <property type="project" value="UniProtKB-KW"/>
</dbReference>
<dbReference type="PANTHER" id="PTHR47959:SF16">
    <property type="entry name" value="CRISPR-ASSOCIATED NUCLEASE_HELICASE CAS3-RELATED"/>
    <property type="match status" value="1"/>
</dbReference>
<evidence type="ECO:0000256" key="2">
    <source>
        <dbReference type="ARBA" id="ARBA00009046"/>
    </source>
</evidence>
<dbReference type="Gene3D" id="3.40.50.300">
    <property type="entry name" value="P-loop containing nucleotide triphosphate hydrolases"/>
    <property type="match status" value="2"/>
</dbReference>
<dbReference type="Proteomes" id="UP001229251">
    <property type="component" value="Unassembled WGS sequence"/>
</dbReference>
<dbReference type="PROSITE" id="PS51643">
    <property type="entry name" value="HD_CAS3"/>
    <property type="match status" value="1"/>
</dbReference>
<dbReference type="InterPro" id="IPR050079">
    <property type="entry name" value="DEAD_box_RNA_helicase"/>
</dbReference>
<evidence type="ECO:0000259" key="10">
    <source>
        <dbReference type="PROSITE" id="PS51192"/>
    </source>
</evidence>
<evidence type="ECO:0000256" key="4">
    <source>
        <dbReference type="ARBA" id="ARBA00022723"/>
    </source>
</evidence>
<organism evidence="12 13">
    <name type="scientific">Facklamia hominis</name>
    <dbReference type="NCBI Taxonomy" id="178214"/>
    <lineage>
        <taxon>Bacteria</taxon>
        <taxon>Bacillati</taxon>
        <taxon>Bacillota</taxon>
        <taxon>Bacilli</taxon>
        <taxon>Lactobacillales</taxon>
        <taxon>Aerococcaceae</taxon>
        <taxon>Facklamia</taxon>
    </lineage>
</organism>
<dbReference type="NCBIfam" id="TIGR01596">
    <property type="entry name" value="cas3_HD"/>
    <property type="match status" value="1"/>
</dbReference>
<protein>
    <submittedName>
        <fullName evidence="12">CRISPR-associated helicase/endonuclease Cas3</fullName>
    </submittedName>
</protein>
<evidence type="ECO:0000256" key="8">
    <source>
        <dbReference type="ARBA" id="ARBA00022840"/>
    </source>
</evidence>
<dbReference type="InterPro" id="IPR006483">
    <property type="entry name" value="CRISPR-assoc_Cas3_HD"/>
</dbReference>
<keyword evidence="7" id="KW-0347">Helicase</keyword>
<comment type="caution">
    <text evidence="12">The sequence shown here is derived from an EMBL/GenBank/DDBJ whole genome shotgun (WGS) entry which is preliminary data.</text>
</comment>
<dbReference type="NCBIfam" id="TIGR01587">
    <property type="entry name" value="cas3_core"/>
    <property type="match status" value="1"/>
</dbReference>
<evidence type="ECO:0000256" key="7">
    <source>
        <dbReference type="ARBA" id="ARBA00022806"/>
    </source>
</evidence>
<dbReference type="SUPFAM" id="SSF52540">
    <property type="entry name" value="P-loop containing nucleoside triphosphate hydrolases"/>
    <property type="match status" value="1"/>
</dbReference>
<keyword evidence="4" id="KW-0479">Metal-binding</keyword>
<keyword evidence="3" id="KW-0540">Nuclease</keyword>
<dbReference type="InterPro" id="IPR038257">
    <property type="entry name" value="CRISPR-assoc_Cas3_HD_sf"/>
</dbReference>
<dbReference type="PANTHER" id="PTHR47959">
    <property type="entry name" value="ATP-DEPENDENT RNA HELICASE RHLE-RELATED"/>
    <property type="match status" value="1"/>
</dbReference>
<feature type="domain" description="Helicase ATP-binding" evidence="10">
    <location>
        <begin position="295"/>
        <end position="516"/>
    </location>
</feature>
<evidence type="ECO:0000313" key="12">
    <source>
        <dbReference type="EMBL" id="MDK7187061.1"/>
    </source>
</evidence>
<dbReference type="InterPro" id="IPR027417">
    <property type="entry name" value="P-loop_NTPase"/>
</dbReference>
<reference evidence="12" key="1">
    <citation type="submission" date="2023-05" db="EMBL/GenBank/DDBJ databases">
        <title>Cataloging the Phylogenetic Diversity of Human Bladder Bacteria.</title>
        <authorList>
            <person name="Du J."/>
        </authorList>
    </citation>
    <scope>NUCLEOTIDE SEQUENCE</scope>
    <source>
        <strain evidence="12">UMB1231</strain>
    </source>
</reference>
<evidence type="ECO:0000256" key="1">
    <source>
        <dbReference type="ARBA" id="ARBA00006847"/>
    </source>
</evidence>
<dbReference type="CDD" id="cd09641">
    <property type="entry name" value="Cas3''_I"/>
    <property type="match status" value="1"/>
</dbReference>
<dbReference type="InterPro" id="IPR054712">
    <property type="entry name" value="Cas3-like_dom"/>
</dbReference>
<name>A0AAJ1Q5S5_9LACT</name>
<evidence type="ECO:0000313" key="13">
    <source>
        <dbReference type="Proteomes" id="UP001229251"/>
    </source>
</evidence>
<dbReference type="InterPro" id="IPR006474">
    <property type="entry name" value="Helicase_Cas3_CRISPR-ass_core"/>
</dbReference>